<keyword evidence="3" id="KW-1185">Reference proteome</keyword>
<keyword evidence="1" id="KW-0472">Membrane</keyword>
<dbReference type="EMBL" id="VDCS01000002">
    <property type="protein sequence ID" value="TNJ46395.1"/>
    <property type="molecule type" value="Genomic_DNA"/>
</dbReference>
<evidence type="ECO:0000313" key="3">
    <source>
        <dbReference type="Proteomes" id="UP000308713"/>
    </source>
</evidence>
<protein>
    <submittedName>
        <fullName evidence="2">Uncharacterized protein</fullName>
    </submittedName>
</protein>
<feature type="transmembrane region" description="Helical" evidence="1">
    <location>
        <begin position="128"/>
        <end position="150"/>
    </location>
</feature>
<dbReference type="OrthoDB" id="1295312at2"/>
<sequence>MNTEVDKKDIETCLKDICRHPIFVKSSSSISLLSYLVNKAINHEDVKEYTIGYELFPKNYIDDKNDGIVRSHMFKLRKKLRAYYADPTIKPDLVFEIKKGQYNLSFITPKVYNKGHKLLTSIDIPVSYLKILIISVALIVLMGFALNVLLQPTSKIWGDIFNSDAAKMVVISDQYVVMKINHNGIDQATLFKEINSDEDLLKYKNKNPEENIENTDFTLMSKMAPYGTKILSDWFNKNNSEFNLQLESDLKFDDFQDNHVIFIGQFKTMNVSKSLFLKESNVFSIYKDGFKYDFDGVNKVYNTIFKRNSKVEYAMVSCVWSNHNTCRFYFVSNNDIGVIATLELFTKNQWLKEFQDKLPDKSNGFNALFKVSGLHRTDMACELVELELLN</sequence>
<keyword evidence="1" id="KW-1133">Transmembrane helix</keyword>
<proteinExistence type="predicted"/>
<dbReference type="Proteomes" id="UP000308713">
    <property type="component" value="Unassembled WGS sequence"/>
</dbReference>
<gene>
    <name evidence="2" type="ORF">FGF67_01870</name>
</gene>
<evidence type="ECO:0000256" key="1">
    <source>
        <dbReference type="SAM" id="Phobius"/>
    </source>
</evidence>
<name>A0A5C4SQ40_9FLAO</name>
<reference evidence="2 3" key="1">
    <citation type="submission" date="2019-05" db="EMBL/GenBank/DDBJ databases">
        <title>Tamlana fucoidanivorans sp. nov., isolated from the surface of algae collected from Fujian province in China.</title>
        <authorList>
            <person name="Li J."/>
        </authorList>
    </citation>
    <scope>NUCLEOTIDE SEQUENCE [LARGE SCALE GENOMIC DNA]</scope>
    <source>
        <strain evidence="2 3">CW2-9</strain>
    </source>
</reference>
<dbReference type="RefSeq" id="WP_139694766.1">
    <property type="nucleotide sequence ID" value="NZ_CP074074.1"/>
</dbReference>
<organism evidence="2 3">
    <name type="scientific">Allotamlana fucoidanivorans</name>
    <dbReference type="NCBI Taxonomy" id="2583814"/>
    <lineage>
        <taxon>Bacteria</taxon>
        <taxon>Pseudomonadati</taxon>
        <taxon>Bacteroidota</taxon>
        <taxon>Flavobacteriia</taxon>
        <taxon>Flavobacteriales</taxon>
        <taxon>Flavobacteriaceae</taxon>
        <taxon>Allotamlana</taxon>
    </lineage>
</organism>
<evidence type="ECO:0000313" key="2">
    <source>
        <dbReference type="EMBL" id="TNJ46395.1"/>
    </source>
</evidence>
<keyword evidence="1" id="KW-0812">Transmembrane</keyword>
<accession>A0A5C4SQ40</accession>
<dbReference type="AlphaFoldDB" id="A0A5C4SQ40"/>
<comment type="caution">
    <text evidence="2">The sequence shown here is derived from an EMBL/GenBank/DDBJ whole genome shotgun (WGS) entry which is preliminary data.</text>
</comment>